<keyword evidence="6" id="KW-1185">Reference proteome</keyword>
<dbReference type="OrthoDB" id="441444at2759"/>
<dbReference type="Proteomes" id="UP000094236">
    <property type="component" value="Unassembled WGS sequence"/>
</dbReference>
<protein>
    <recommendedName>
        <fullName evidence="7">Ribosomal protein S15</fullName>
    </recommendedName>
</protein>
<organism evidence="5 6">
    <name type="scientific">Pachysolen tannophilus NRRL Y-2460</name>
    <dbReference type="NCBI Taxonomy" id="669874"/>
    <lineage>
        <taxon>Eukaryota</taxon>
        <taxon>Fungi</taxon>
        <taxon>Dikarya</taxon>
        <taxon>Ascomycota</taxon>
        <taxon>Saccharomycotina</taxon>
        <taxon>Pichiomycetes</taxon>
        <taxon>Pachysolenaceae</taxon>
        <taxon>Pachysolen</taxon>
    </lineage>
</organism>
<dbReference type="SUPFAM" id="SSF47060">
    <property type="entry name" value="S15/NS1 RNA-binding domain"/>
    <property type="match status" value="1"/>
</dbReference>
<feature type="compositionally biased region" description="Basic and acidic residues" evidence="4">
    <location>
        <begin position="291"/>
        <end position="301"/>
    </location>
</feature>
<evidence type="ECO:0000256" key="4">
    <source>
        <dbReference type="SAM" id="MobiDB-lite"/>
    </source>
</evidence>
<dbReference type="InterPro" id="IPR000589">
    <property type="entry name" value="Ribosomal_uS15"/>
</dbReference>
<comment type="similarity">
    <text evidence="1">Belongs to the universal ribosomal protein uS15 family.</text>
</comment>
<evidence type="ECO:0000256" key="3">
    <source>
        <dbReference type="ARBA" id="ARBA00023274"/>
    </source>
</evidence>
<evidence type="ECO:0000256" key="2">
    <source>
        <dbReference type="ARBA" id="ARBA00022980"/>
    </source>
</evidence>
<dbReference type="Gene3D" id="1.10.287.10">
    <property type="entry name" value="S15/NS1, RNA-binding"/>
    <property type="match status" value="1"/>
</dbReference>
<sequence>MNSLTRFIGPSSIGALVPSIISRPFTSSTINYGSKIRALQKLKSQEKKNQNKARQATKLESLEKVDPVYGRKDNPFINRIKAEVSEPNFLAKGYTTEEVEKLLFGAQQSVLSKFSEEGDTILKQTALEQSDLKREIIMRILSMKNASKQSQRKLAIELARKEFERTVGDTGSSEVQAAVMSIKIMFLMEHVKEHPNDLDKVRKTRMLVQQRQRILRYLKRDNPKRYFWAIHKLGLNDESIHMEFNMDRRYMQEFEIWPGRVLVKESKKDMEEKRREKRKQKRAFRQAANEFSREQKEEASL</sequence>
<name>A0A1E4TV64_PACTA</name>
<dbReference type="SMART" id="SM01387">
    <property type="entry name" value="Ribosomal_S15"/>
    <property type="match status" value="1"/>
</dbReference>
<keyword evidence="3" id="KW-0687">Ribonucleoprotein</keyword>
<evidence type="ECO:0000313" key="6">
    <source>
        <dbReference type="Proteomes" id="UP000094236"/>
    </source>
</evidence>
<dbReference type="EMBL" id="KV454014">
    <property type="protein sequence ID" value="ODV95624.1"/>
    <property type="molecule type" value="Genomic_DNA"/>
</dbReference>
<dbReference type="PANTHER" id="PTHR23321">
    <property type="entry name" value="RIBOSOMAL PROTEIN S15, BACTERIAL AND ORGANELLAR"/>
    <property type="match status" value="1"/>
</dbReference>
<accession>A0A1E4TV64</accession>
<evidence type="ECO:0000256" key="1">
    <source>
        <dbReference type="ARBA" id="ARBA00008434"/>
    </source>
</evidence>
<evidence type="ECO:0000313" key="5">
    <source>
        <dbReference type="EMBL" id="ODV95624.1"/>
    </source>
</evidence>
<keyword evidence="2" id="KW-0689">Ribosomal protein</keyword>
<feature type="region of interest" description="Disordered" evidence="4">
    <location>
        <begin position="267"/>
        <end position="301"/>
    </location>
</feature>
<dbReference type="Pfam" id="PF00312">
    <property type="entry name" value="Ribosomal_S15"/>
    <property type="match status" value="1"/>
</dbReference>
<reference evidence="6" key="1">
    <citation type="submission" date="2016-05" db="EMBL/GenBank/DDBJ databases">
        <title>Comparative genomics of biotechnologically important yeasts.</title>
        <authorList>
            <consortium name="DOE Joint Genome Institute"/>
            <person name="Riley R."/>
            <person name="Haridas S."/>
            <person name="Wolfe K.H."/>
            <person name="Lopes M.R."/>
            <person name="Hittinger C.T."/>
            <person name="Goker M."/>
            <person name="Salamov A."/>
            <person name="Wisecaver J."/>
            <person name="Long T.M."/>
            <person name="Aerts A.L."/>
            <person name="Barry K."/>
            <person name="Choi C."/>
            <person name="Clum A."/>
            <person name="Coughlan A.Y."/>
            <person name="Deshpande S."/>
            <person name="Douglass A.P."/>
            <person name="Hanson S.J."/>
            <person name="Klenk H.-P."/>
            <person name="Labutti K."/>
            <person name="Lapidus A."/>
            <person name="Lindquist E."/>
            <person name="Lipzen A."/>
            <person name="Meier-Kolthoff J.P."/>
            <person name="Ohm R.A."/>
            <person name="Otillar R.P."/>
            <person name="Pangilinan J."/>
            <person name="Peng Y."/>
            <person name="Rokas A."/>
            <person name="Rosa C.A."/>
            <person name="Scheuner C."/>
            <person name="Sibirny A.A."/>
            <person name="Slot J.C."/>
            <person name="Stielow J.B."/>
            <person name="Sun H."/>
            <person name="Kurtzman C.P."/>
            <person name="Blackwell M."/>
            <person name="Grigoriev I.V."/>
            <person name="Jeffries T.W."/>
        </authorList>
    </citation>
    <scope>NUCLEOTIDE SEQUENCE [LARGE SCALE GENOMIC DNA]</scope>
    <source>
        <strain evidence="6">NRRL Y-2460</strain>
    </source>
</reference>
<evidence type="ECO:0008006" key="7">
    <source>
        <dbReference type="Google" id="ProtNLM"/>
    </source>
</evidence>
<gene>
    <name evidence="5" type="ORF">PACTADRAFT_50321</name>
</gene>
<proteinExistence type="inferred from homology"/>
<dbReference type="GO" id="GO:0006412">
    <property type="term" value="P:translation"/>
    <property type="evidence" value="ECO:0007669"/>
    <property type="project" value="InterPro"/>
</dbReference>
<dbReference type="PANTHER" id="PTHR23321:SF26">
    <property type="entry name" value="SMALL RIBOSOMAL SUBUNIT PROTEIN US15M"/>
    <property type="match status" value="1"/>
</dbReference>
<feature type="compositionally biased region" description="Basic residues" evidence="4">
    <location>
        <begin position="275"/>
        <end position="284"/>
    </location>
</feature>
<dbReference type="InterPro" id="IPR005290">
    <property type="entry name" value="Ribosomal_uS15_bac-type"/>
</dbReference>
<dbReference type="AlphaFoldDB" id="A0A1E4TV64"/>
<dbReference type="STRING" id="669874.A0A1E4TV64"/>
<dbReference type="GO" id="GO:0003735">
    <property type="term" value="F:structural constituent of ribosome"/>
    <property type="evidence" value="ECO:0007669"/>
    <property type="project" value="EnsemblFungi"/>
</dbReference>
<dbReference type="CDD" id="cd00353">
    <property type="entry name" value="Ribosomal_S15p_S13e"/>
    <property type="match status" value="1"/>
</dbReference>
<dbReference type="HAMAP" id="MF_01343_B">
    <property type="entry name" value="Ribosomal_uS15_B"/>
    <property type="match status" value="1"/>
</dbReference>
<dbReference type="InterPro" id="IPR009068">
    <property type="entry name" value="uS15_NS1_RNA-bd_sf"/>
</dbReference>
<dbReference type="GO" id="GO:0005763">
    <property type="term" value="C:mitochondrial small ribosomal subunit"/>
    <property type="evidence" value="ECO:0007669"/>
    <property type="project" value="EnsemblFungi"/>
</dbReference>